<dbReference type="GO" id="GO:0070497">
    <property type="term" value="F:6-carboxytetrahydropterin synthase activity"/>
    <property type="evidence" value="ECO:0007669"/>
    <property type="project" value="UniProtKB-EC"/>
</dbReference>
<dbReference type="Proteomes" id="UP000316714">
    <property type="component" value="Unassembled WGS sequence"/>
</dbReference>
<evidence type="ECO:0000256" key="1">
    <source>
        <dbReference type="ARBA" id="ARBA00001947"/>
    </source>
</evidence>
<comment type="similarity">
    <text evidence="3">Belongs to the PTPS family. QueD subfamily.</text>
</comment>
<evidence type="ECO:0000313" key="12">
    <source>
        <dbReference type="Proteomes" id="UP000316714"/>
    </source>
</evidence>
<comment type="caution">
    <text evidence="11">The sequence shown here is derived from an EMBL/GenBank/DDBJ whole genome shotgun (WGS) entry which is preliminary data.</text>
</comment>
<gene>
    <name evidence="11" type="ORF">KOR34_30330</name>
</gene>
<comment type="pathway">
    <text evidence="2">Purine metabolism; 7-cyano-7-deazaguanine biosynthesis.</text>
</comment>
<name>A0A5C5VJS8_9BACT</name>
<evidence type="ECO:0000256" key="2">
    <source>
        <dbReference type="ARBA" id="ARBA00005061"/>
    </source>
</evidence>
<dbReference type="UniPathway" id="UPA00391"/>
<evidence type="ECO:0000256" key="7">
    <source>
        <dbReference type="ARBA" id="ARBA00022833"/>
    </source>
</evidence>
<proteinExistence type="inferred from homology"/>
<comment type="catalytic activity">
    <reaction evidence="10">
        <text>7,8-dihydroneopterin 3'-triphosphate + H2O = 6-carboxy-5,6,7,8-tetrahydropterin + triphosphate + acetaldehyde + 2 H(+)</text>
        <dbReference type="Rhea" id="RHEA:27966"/>
        <dbReference type="ChEBI" id="CHEBI:15343"/>
        <dbReference type="ChEBI" id="CHEBI:15377"/>
        <dbReference type="ChEBI" id="CHEBI:15378"/>
        <dbReference type="ChEBI" id="CHEBI:18036"/>
        <dbReference type="ChEBI" id="CHEBI:58462"/>
        <dbReference type="ChEBI" id="CHEBI:61032"/>
        <dbReference type="EC" id="4.1.2.50"/>
    </reaction>
</comment>
<keyword evidence="8" id="KW-0456">Lyase</keyword>
<dbReference type="EC" id="4.1.2.50" evidence="4"/>
<dbReference type="AlphaFoldDB" id="A0A5C5VJS8"/>
<accession>A0A5C5VJS8</accession>
<dbReference type="GO" id="GO:0046872">
    <property type="term" value="F:metal ion binding"/>
    <property type="evidence" value="ECO:0007669"/>
    <property type="project" value="UniProtKB-KW"/>
</dbReference>
<evidence type="ECO:0000256" key="10">
    <source>
        <dbReference type="ARBA" id="ARBA00048807"/>
    </source>
</evidence>
<evidence type="ECO:0000256" key="9">
    <source>
        <dbReference type="ARBA" id="ARBA00031449"/>
    </source>
</evidence>
<dbReference type="Pfam" id="PF01242">
    <property type="entry name" value="PTPS"/>
    <property type="match status" value="1"/>
</dbReference>
<dbReference type="PANTHER" id="PTHR12589">
    <property type="entry name" value="PYRUVOYL TETRAHYDROBIOPTERIN SYNTHASE"/>
    <property type="match status" value="1"/>
</dbReference>
<reference evidence="11 12" key="1">
    <citation type="submission" date="2019-02" db="EMBL/GenBank/DDBJ databases">
        <title>Deep-cultivation of Planctomycetes and their phenomic and genomic characterization uncovers novel biology.</title>
        <authorList>
            <person name="Wiegand S."/>
            <person name="Jogler M."/>
            <person name="Boedeker C."/>
            <person name="Pinto D."/>
            <person name="Vollmers J."/>
            <person name="Rivas-Marin E."/>
            <person name="Kohn T."/>
            <person name="Peeters S.H."/>
            <person name="Heuer A."/>
            <person name="Rast P."/>
            <person name="Oberbeckmann S."/>
            <person name="Bunk B."/>
            <person name="Jeske O."/>
            <person name="Meyerdierks A."/>
            <person name="Storesund J.E."/>
            <person name="Kallscheuer N."/>
            <person name="Luecker S."/>
            <person name="Lage O.M."/>
            <person name="Pohl T."/>
            <person name="Merkel B.J."/>
            <person name="Hornburger P."/>
            <person name="Mueller R.-W."/>
            <person name="Bruemmer F."/>
            <person name="Labrenz M."/>
            <person name="Spormann A.M."/>
            <person name="Op Den Camp H."/>
            <person name="Overmann J."/>
            <person name="Amann R."/>
            <person name="Jetten M.S.M."/>
            <person name="Mascher T."/>
            <person name="Medema M.H."/>
            <person name="Devos D.P."/>
            <person name="Kaster A.-K."/>
            <person name="Ovreas L."/>
            <person name="Rohde M."/>
            <person name="Galperin M.Y."/>
            <person name="Jogler C."/>
        </authorList>
    </citation>
    <scope>NUCLEOTIDE SEQUENCE [LARGE SCALE GENOMIC DNA]</scope>
    <source>
        <strain evidence="11 12">KOR34</strain>
    </source>
</reference>
<dbReference type="InterPro" id="IPR038418">
    <property type="entry name" value="6-PTP_synth/QueD_sf"/>
</dbReference>
<dbReference type="SUPFAM" id="SSF55620">
    <property type="entry name" value="Tetrahydrobiopterin biosynthesis enzymes-like"/>
    <property type="match status" value="1"/>
</dbReference>
<comment type="cofactor">
    <cofactor evidence="1">
        <name>Zn(2+)</name>
        <dbReference type="ChEBI" id="CHEBI:29105"/>
    </cofactor>
</comment>
<organism evidence="11 12">
    <name type="scientific">Posidoniimonas corsicana</name>
    <dbReference type="NCBI Taxonomy" id="1938618"/>
    <lineage>
        <taxon>Bacteria</taxon>
        <taxon>Pseudomonadati</taxon>
        <taxon>Planctomycetota</taxon>
        <taxon>Planctomycetia</taxon>
        <taxon>Pirellulales</taxon>
        <taxon>Lacipirellulaceae</taxon>
        <taxon>Posidoniimonas</taxon>
    </lineage>
</organism>
<evidence type="ECO:0000256" key="5">
    <source>
        <dbReference type="ARBA" id="ARBA00018141"/>
    </source>
</evidence>
<protein>
    <recommendedName>
        <fullName evidence="5">6-carboxy-5,6,7,8-tetrahydropterin synthase</fullName>
        <ecNumber evidence="4">4.1.2.50</ecNumber>
    </recommendedName>
    <alternativeName>
        <fullName evidence="9">Queuosine biosynthesis protein QueD</fullName>
    </alternativeName>
</protein>
<evidence type="ECO:0000256" key="3">
    <source>
        <dbReference type="ARBA" id="ARBA00008900"/>
    </source>
</evidence>
<sequence>MLAHPVLRRPYLAPPPIDMPEQFQVQVAKEHFVFSAAHFITFGDNICERLHGHNYAVSAELRGPLGDHQYVVDFILVRDTLAALTQELDHHVLLPTRHPTIQVESDGREVTATFEERRWVFPAGDCVLLDVENTTAELLARGLGQRLLEELQRRGAGAIESCVIAVDECNGQQGVWRWTKD</sequence>
<dbReference type="InterPro" id="IPR007115">
    <property type="entry name" value="6-PTP_synth/QueD"/>
</dbReference>
<dbReference type="PANTHER" id="PTHR12589:SF7">
    <property type="entry name" value="6-PYRUVOYL TETRAHYDROBIOPTERIN SYNTHASE"/>
    <property type="match status" value="1"/>
</dbReference>
<evidence type="ECO:0000256" key="8">
    <source>
        <dbReference type="ARBA" id="ARBA00023239"/>
    </source>
</evidence>
<evidence type="ECO:0000313" key="11">
    <source>
        <dbReference type="EMBL" id="TWT38065.1"/>
    </source>
</evidence>
<keyword evidence="6" id="KW-0479">Metal-binding</keyword>
<keyword evidence="7" id="KW-0862">Zinc</keyword>
<evidence type="ECO:0000256" key="6">
    <source>
        <dbReference type="ARBA" id="ARBA00022723"/>
    </source>
</evidence>
<dbReference type="EMBL" id="SIHJ01000001">
    <property type="protein sequence ID" value="TWT38065.1"/>
    <property type="molecule type" value="Genomic_DNA"/>
</dbReference>
<keyword evidence="12" id="KW-1185">Reference proteome</keyword>
<dbReference type="Gene3D" id="3.30.479.10">
    <property type="entry name" value="6-pyruvoyl tetrahydropterin synthase/QueD"/>
    <property type="match status" value="1"/>
</dbReference>
<evidence type="ECO:0000256" key="4">
    <source>
        <dbReference type="ARBA" id="ARBA00012982"/>
    </source>
</evidence>